<feature type="compositionally biased region" description="Polar residues" evidence="1">
    <location>
        <begin position="127"/>
        <end position="144"/>
    </location>
</feature>
<proteinExistence type="predicted"/>
<reference evidence="2" key="1">
    <citation type="submission" date="2022-12" db="EMBL/GenBank/DDBJ databases">
        <title>Chromosome-Level Genome Assembly of Japanese Cedar (Cryptomeriajaponica D. Don).</title>
        <authorList>
            <person name="Fujino T."/>
            <person name="Yamaguchi K."/>
            <person name="Yokoyama T."/>
            <person name="Hamanaka T."/>
            <person name="Harazono Y."/>
            <person name="Kamada H."/>
            <person name="Kobayashi W."/>
            <person name="Ujino-Ihara T."/>
            <person name="Uchiyama K."/>
            <person name="Matsumoto A."/>
            <person name="Izuno A."/>
            <person name="Tsumura Y."/>
            <person name="Toyoda A."/>
            <person name="Shigenobu S."/>
            <person name="Moriguchi Y."/>
            <person name="Ueno S."/>
            <person name="Kasahara M."/>
        </authorList>
    </citation>
    <scope>NUCLEOTIDE SEQUENCE</scope>
</reference>
<gene>
    <name evidence="2" type="ORF">SUGI_1514510</name>
</gene>
<evidence type="ECO:0000256" key="1">
    <source>
        <dbReference type="SAM" id="MobiDB-lite"/>
    </source>
</evidence>
<protein>
    <submittedName>
        <fullName evidence="2">Uncharacterized protein</fullName>
    </submittedName>
</protein>
<keyword evidence="3" id="KW-1185">Reference proteome</keyword>
<name>A0AAD3NTF4_CRYJA</name>
<sequence length="153" mass="15633">MPEGSTTGVSARTPLRIVGHWSEILHKMRVSDSTGEPESNSGTTESTATSTYAATKMLDLLERVGYKCQFDLHPGINVRLLEYGTTPASATPTFASVSAGSALSTVSSVPVTSPRYAPSAPAPGSTALGTTHGSGETRQATDSTIGGGSVSMA</sequence>
<evidence type="ECO:0000313" key="3">
    <source>
        <dbReference type="Proteomes" id="UP001234787"/>
    </source>
</evidence>
<feature type="region of interest" description="Disordered" evidence="1">
    <location>
        <begin position="111"/>
        <end position="153"/>
    </location>
</feature>
<organism evidence="2 3">
    <name type="scientific">Cryptomeria japonica</name>
    <name type="common">Japanese cedar</name>
    <name type="synonym">Cupressus japonica</name>
    <dbReference type="NCBI Taxonomy" id="3369"/>
    <lineage>
        <taxon>Eukaryota</taxon>
        <taxon>Viridiplantae</taxon>
        <taxon>Streptophyta</taxon>
        <taxon>Embryophyta</taxon>
        <taxon>Tracheophyta</taxon>
        <taxon>Spermatophyta</taxon>
        <taxon>Pinopsida</taxon>
        <taxon>Pinidae</taxon>
        <taxon>Conifers II</taxon>
        <taxon>Cupressales</taxon>
        <taxon>Cupressaceae</taxon>
        <taxon>Cryptomeria</taxon>
    </lineage>
</organism>
<dbReference type="EMBL" id="BSEH01001083">
    <property type="protein sequence ID" value="GLJ59569.1"/>
    <property type="molecule type" value="Genomic_DNA"/>
</dbReference>
<evidence type="ECO:0000313" key="2">
    <source>
        <dbReference type="EMBL" id="GLJ59569.1"/>
    </source>
</evidence>
<comment type="caution">
    <text evidence="2">The sequence shown here is derived from an EMBL/GenBank/DDBJ whole genome shotgun (WGS) entry which is preliminary data.</text>
</comment>
<accession>A0AAD3NTF4</accession>
<dbReference type="Proteomes" id="UP001234787">
    <property type="component" value="Unassembled WGS sequence"/>
</dbReference>
<feature type="compositionally biased region" description="Polar residues" evidence="1">
    <location>
        <begin position="31"/>
        <end position="40"/>
    </location>
</feature>
<dbReference type="AlphaFoldDB" id="A0AAD3NTF4"/>
<feature type="region of interest" description="Disordered" evidence="1">
    <location>
        <begin position="29"/>
        <end position="50"/>
    </location>
</feature>
<feature type="compositionally biased region" description="Low complexity" evidence="1">
    <location>
        <begin position="41"/>
        <end position="50"/>
    </location>
</feature>